<dbReference type="EMBL" id="MK095606">
    <property type="protein sequence ID" value="AZS06377.1"/>
    <property type="molecule type" value="Genomic_DNA"/>
</dbReference>
<organism evidence="1 2">
    <name type="scientific">Pantoea phage vB_PagS_AAS23</name>
    <dbReference type="NCBI Taxonomy" id="2499073"/>
    <lineage>
        <taxon>Viruses</taxon>
        <taxon>Duplodnaviria</taxon>
        <taxon>Heunggongvirae</taxon>
        <taxon>Uroviricota</taxon>
        <taxon>Caudoviricetes</taxon>
        <taxon>Drexlerviridae</taxon>
        <taxon>Sauletekiovirus</taxon>
        <taxon>Sauletekiovirus AAS23</taxon>
    </lineage>
</organism>
<evidence type="ECO:0000313" key="1">
    <source>
        <dbReference type="EMBL" id="AZS06377.1"/>
    </source>
</evidence>
<protein>
    <recommendedName>
        <fullName evidence="3">RNA-binding protein</fullName>
    </recommendedName>
</protein>
<accession>A0A3S9U7S4</accession>
<evidence type="ECO:0000313" key="2">
    <source>
        <dbReference type="Proteomes" id="UP000288641"/>
    </source>
</evidence>
<gene>
    <name evidence="1" type="ORF">AAS23_gp64</name>
</gene>
<evidence type="ECO:0008006" key="3">
    <source>
        <dbReference type="Google" id="ProtNLM"/>
    </source>
</evidence>
<sequence length="95" mass="11321">MTNITIPLNGVYFDQIKAGIKLEEYRLANAYWINRLFSRQYDRLILTRGYPRKDDKDRRINLKYKGFEVKTITHPQFGPEPVQVFAIKIDLETQE</sequence>
<proteinExistence type="predicted"/>
<keyword evidence="2" id="KW-1185">Reference proteome</keyword>
<reference evidence="1 2" key="1">
    <citation type="submission" date="2018-10" db="EMBL/GenBank/DDBJ databases">
        <title>Complete genome sequence of Pantoea phage vB_PagS_AAS23.</title>
        <authorList>
            <person name="Truncaite L."/>
            <person name="Simoliuniene M."/>
            <person name="Kazlauskas D."/>
            <person name="Meskys R."/>
            <person name="Simoliunas E."/>
        </authorList>
    </citation>
    <scope>NUCLEOTIDE SEQUENCE [LARGE SCALE GENOMIC DNA]</scope>
    <source>
        <strain evidence="1">AAS23</strain>
    </source>
</reference>
<dbReference type="Proteomes" id="UP000288641">
    <property type="component" value="Segment"/>
</dbReference>
<name>A0A3S9U7S4_9CAUD</name>